<protein>
    <submittedName>
        <fullName evidence="3">Uncharacterized protein</fullName>
    </submittedName>
</protein>
<evidence type="ECO:0000313" key="4">
    <source>
        <dbReference type="Proteomes" id="UP000251166"/>
    </source>
</evidence>
<evidence type="ECO:0000256" key="1">
    <source>
        <dbReference type="SAM" id="MobiDB-lite"/>
    </source>
</evidence>
<organism evidence="3 4">
    <name type="scientific">Rhizobium leguminosarum</name>
    <dbReference type="NCBI Taxonomy" id="384"/>
    <lineage>
        <taxon>Bacteria</taxon>
        <taxon>Pseudomonadati</taxon>
        <taxon>Pseudomonadota</taxon>
        <taxon>Alphaproteobacteria</taxon>
        <taxon>Hyphomicrobiales</taxon>
        <taxon>Rhizobiaceae</taxon>
        <taxon>Rhizobium/Agrobacterium group</taxon>
        <taxon>Rhizobium</taxon>
    </lineage>
</organism>
<dbReference type="RefSeq" id="WP_112903139.1">
    <property type="nucleotide sequence ID" value="NZ_CP030760.1"/>
</dbReference>
<dbReference type="EMBL" id="CP030760">
    <property type="protein sequence ID" value="AXA38259.1"/>
    <property type="molecule type" value="Genomic_DNA"/>
</dbReference>
<reference evidence="3 4" key="1">
    <citation type="submission" date="2018-07" db="EMBL/GenBank/DDBJ databases">
        <title>Rhizobium leguminosarum strain:ATCC 14479 Genome sequencing and assembly.</title>
        <authorList>
            <person name="Chakraborty R."/>
        </authorList>
    </citation>
    <scope>NUCLEOTIDE SEQUENCE [LARGE SCALE GENOMIC DNA]</scope>
    <source>
        <strain evidence="3 4">ATCC 14479</strain>
    </source>
</reference>
<evidence type="ECO:0000313" key="3">
    <source>
        <dbReference type="EMBL" id="AXA38259.1"/>
    </source>
</evidence>
<dbReference type="AlphaFoldDB" id="A0A2Z4YBE6"/>
<dbReference type="Proteomes" id="UP000251166">
    <property type="component" value="Chromosome"/>
</dbReference>
<feature type="chain" id="PRO_5016355621" evidence="2">
    <location>
        <begin position="23"/>
        <end position="169"/>
    </location>
</feature>
<keyword evidence="2" id="KW-0732">Signal</keyword>
<feature type="signal peptide" evidence="2">
    <location>
        <begin position="1"/>
        <end position="22"/>
    </location>
</feature>
<gene>
    <name evidence="3" type="ORF">DLJ82_0649</name>
</gene>
<evidence type="ECO:0000256" key="2">
    <source>
        <dbReference type="SAM" id="SignalP"/>
    </source>
</evidence>
<proteinExistence type="predicted"/>
<feature type="region of interest" description="Disordered" evidence="1">
    <location>
        <begin position="145"/>
        <end position="169"/>
    </location>
</feature>
<accession>A0A2Z4YBE6</accession>
<name>A0A2Z4YBE6_RHILE</name>
<sequence length="169" mass="18757">MGRTFKSLILLVVMSAPSAVGAATESFPAYWRKTMTNDPSTNFYLAETLKPLPNKDAETLKVLRLSLIAGNLCLGAAVDRRTGEAYLQRAGYDRIRGNTWDEAAFLADDWFKYFNYRSLAHLCAGIDYIFGPEGKLVPNLVKAGKGEPKGPYDPQNPYLRLPPLRKPNG</sequence>